<evidence type="ECO:0000313" key="2">
    <source>
        <dbReference type="EMBL" id="KAK4412628.1"/>
    </source>
</evidence>
<dbReference type="EMBL" id="JACGWO010000013">
    <property type="protein sequence ID" value="KAK4412628.1"/>
    <property type="molecule type" value="Genomic_DNA"/>
</dbReference>
<gene>
    <name evidence="2" type="ORF">Salat_2909900</name>
</gene>
<name>A0AAE1XIY8_9LAMI</name>
<proteinExistence type="predicted"/>
<dbReference type="Proteomes" id="UP001293254">
    <property type="component" value="Unassembled WGS sequence"/>
</dbReference>
<feature type="transmembrane region" description="Helical" evidence="1">
    <location>
        <begin position="85"/>
        <end position="104"/>
    </location>
</feature>
<evidence type="ECO:0000313" key="3">
    <source>
        <dbReference type="Proteomes" id="UP001293254"/>
    </source>
</evidence>
<keyword evidence="3" id="KW-1185">Reference proteome</keyword>
<keyword evidence="1" id="KW-0812">Transmembrane</keyword>
<dbReference type="AlphaFoldDB" id="A0AAE1XIY8"/>
<organism evidence="2 3">
    <name type="scientific">Sesamum alatum</name>
    <dbReference type="NCBI Taxonomy" id="300844"/>
    <lineage>
        <taxon>Eukaryota</taxon>
        <taxon>Viridiplantae</taxon>
        <taxon>Streptophyta</taxon>
        <taxon>Embryophyta</taxon>
        <taxon>Tracheophyta</taxon>
        <taxon>Spermatophyta</taxon>
        <taxon>Magnoliopsida</taxon>
        <taxon>eudicotyledons</taxon>
        <taxon>Gunneridae</taxon>
        <taxon>Pentapetalae</taxon>
        <taxon>asterids</taxon>
        <taxon>lamiids</taxon>
        <taxon>Lamiales</taxon>
        <taxon>Pedaliaceae</taxon>
        <taxon>Sesamum</taxon>
    </lineage>
</organism>
<reference evidence="2" key="1">
    <citation type="submission" date="2020-06" db="EMBL/GenBank/DDBJ databases">
        <authorList>
            <person name="Li T."/>
            <person name="Hu X."/>
            <person name="Zhang T."/>
            <person name="Song X."/>
            <person name="Zhang H."/>
            <person name="Dai N."/>
            <person name="Sheng W."/>
            <person name="Hou X."/>
            <person name="Wei L."/>
        </authorList>
    </citation>
    <scope>NUCLEOTIDE SEQUENCE</scope>
    <source>
        <strain evidence="2">3651</strain>
        <tissue evidence="2">Leaf</tissue>
    </source>
</reference>
<reference evidence="2" key="2">
    <citation type="journal article" date="2024" name="Plant">
        <title>Genomic evolution and insights into agronomic trait innovations of Sesamum species.</title>
        <authorList>
            <person name="Miao H."/>
            <person name="Wang L."/>
            <person name="Qu L."/>
            <person name="Liu H."/>
            <person name="Sun Y."/>
            <person name="Le M."/>
            <person name="Wang Q."/>
            <person name="Wei S."/>
            <person name="Zheng Y."/>
            <person name="Lin W."/>
            <person name="Duan Y."/>
            <person name="Cao H."/>
            <person name="Xiong S."/>
            <person name="Wang X."/>
            <person name="Wei L."/>
            <person name="Li C."/>
            <person name="Ma Q."/>
            <person name="Ju M."/>
            <person name="Zhao R."/>
            <person name="Li G."/>
            <person name="Mu C."/>
            <person name="Tian Q."/>
            <person name="Mei H."/>
            <person name="Zhang T."/>
            <person name="Gao T."/>
            <person name="Zhang H."/>
        </authorList>
    </citation>
    <scope>NUCLEOTIDE SEQUENCE</scope>
    <source>
        <strain evidence="2">3651</strain>
    </source>
</reference>
<keyword evidence="1" id="KW-0472">Membrane</keyword>
<protein>
    <submittedName>
        <fullName evidence="2">Uncharacterized protein</fullName>
    </submittedName>
</protein>
<comment type="caution">
    <text evidence="2">The sequence shown here is derived from an EMBL/GenBank/DDBJ whole genome shotgun (WGS) entry which is preliminary data.</text>
</comment>
<evidence type="ECO:0000256" key="1">
    <source>
        <dbReference type="SAM" id="Phobius"/>
    </source>
</evidence>
<accession>A0AAE1XIY8</accession>
<sequence>MISEGEAGRDVEWCWDVEVGIDGIAGEVDMVMGKLKIADRRMLGGGVRGLRRVMEGWGLGFGLRGGSRTEHRWSCSSKPRSEREFFLLCIETIVILLIAIFQNLTQGSAPVAVMRWPIHLLRPCITS</sequence>
<keyword evidence="1" id="KW-1133">Transmembrane helix</keyword>